<feature type="compositionally biased region" description="Acidic residues" evidence="1">
    <location>
        <begin position="176"/>
        <end position="187"/>
    </location>
</feature>
<keyword evidence="3" id="KW-1185">Reference proteome</keyword>
<dbReference type="EMBL" id="JAPFFF010000002">
    <property type="protein sequence ID" value="KAK8896011.1"/>
    <property type="molecule type" value="Genomic_DNA"/>
</dbReference>
<feature type="region of interest" description="Disordered" evidence="1">
    <location>
        <begin position="154"/>
        <end position="223"/>
    </location>
</feature>
<protein>
    <submittedName>
        <fullName evidence="2">Uncharacterized protein</fullName>
    </submittedName>
</protein>
<evidence type="ECO:0000256" key="1">
    <source>
        <dbReference type="SAM" id="MobiDB-lite"/>
    </source>
</evidence>
<proteinExistence type="predicted"/>
<accession>A0ABR2KZ81</accession>
<comment type="caution">
    <text evidence="2">The sequence shown here is derived from an EMBL/GenBank/DDBJ whole genome shotgun (WGS) entry which is preliminary data.</text>
</comment>
<evidence type="ECO:0000313" key="2">
    <source>
        <dbReference type="EMBL" id="KAK8896011.1"/>
    </source>
</evidence>
<evidence type="ECO:0000313" key="3">
    <source>
        <dbReference type="Proteomes" id="UP001470230"/>
    </source>
</evidence>
<reference evidence="2 3" key="1">
    <citation type="submission" date="2024-04" db="EMBL/GenBank/DDBJ databases">
        <title>Tritrichomonas musculus Genome.</title>
        <authorList>
            <person name="Alves-Ferreira E."/>
            <person name="Grigg M."/>
            <person name="Lorenzi H."/>
            <person name="Galac M."/>
        </authorList>
    </citation>
    <scope>NUCLEOTIDE SEQUENCE [LARGE SCALE GENOMIC DNA]</scope>
    <source>
        <strain evidence="2 3">EAF2021</strain>
    </source>
</reference>
<dbReference type="Proteomes" id="UP001470230">
    <property type="component" value="Unassembled WGS sequence"/>
</dbReference>
<gene>
    <name evidence="2" type="ORF">M9Y10_013898</name>
</gene>
<sequence length="489" mass="55996">MKGQAYQTISKYGRINLDRASSSLQTKNINVKNILSGIKHINDRPLKKRSESTSIGVSQRLLFGPSSSLNVAKTRSRYLPRQKQVRKVPVVRKYEKKRNSLNELPSSAQYTPNFDVCLPSAPQFMFPRALHERMLDANHRTQCEMIKVWEKGPRTVKYGPKNKDKKRKKEGNSSDDMSEEEEEEEDISSPPSPPSVAPMQSIVHPPVKDSKDTSDIPLKSKKQPVGIISSNCVRDSFIPKSEAPAPGQYQIKRLSVDKNRLAAFDGQSTRKGIELLPDRSHFGIGKSIDSTKPQPPRCIPFSMQLSRNKETKQKDIWSEIEKEQKQLYNVLHPQESIEIPKKQSIQPFSQQTTYFDKHPFQSFMGPEETKDLVYDVEQSLKLSDKKIKPFENFGRRTNDSDRAIYVASEAPDIIYKDVNLQWIKTQKNNGSGPIFKNMNSRKCAYDYMPKISGGNYTTIKNDNWSYRTPALMDKMGEREMMLNLPPQYL</sequence>
<organism evidence="2 3">
    <name type="scientific">Tritrichomonas musculus</name>
    <dbReference type="NCBI Taxonomy" id="1915356"/>
    <lineage>
        <taxon>Eukaryota</taxon>
        <taxon>Metamonada</taxon>
        <taxon>Parabasalia</taxon>
        <taxon>Tritrichomonadida</taxon>
        <taxon>Tritrichomonadidae</taxon>
        <taxon>Tritrichomonas</taxon>
    </lineage>
</organism>
<name>A0ABR2KZ81_9EUKA</name>